<organism evidence="1 2">
    <name type="scientific">Meridianimaribacter flavus</name>
    <dbReference type="NCBI Taxonomy" id="571115"/>
    <lineage>
        <taxon>Bacteria</taxon>
        <taxon>Pseudomonadati</taxon>
        <taxon>Bacteroidota</taxon>
        <taxon>Flavobacteriia</taxon>
        <taxon>Flavobacteriales</taxon>
        <taxon>Flavobacteriaceae</taxon>
        <taxon>Meridianimaribacter</taxon>
    </lineage>
</organism>
<reference evidence="1 2" key="1">
    <citation type="submission" date="2019-03" db="EMBL/GenBank/DDBJ databases">
        <title>Genomic Encyclopedia of Type Strains, Phase III (KMG-III): the genomes of soil and plant-associated and newly described type strains.</title>
        <authorList>
            <person name="Whitman W."/>
        </authorList>
    </citation>
    <scope>NUCLEOTIDE SEQUENCE [LARGE SCALE GENOMIC DNA]</scope>
    <source>
        <strain evidence="1 2">CGMCC 1.10957</strain>
    </source>
</reference>
<dbReference type="Proteomes" id="UP000294930">
    <property type="component" value="Unassembled WGS sequence"/>
</dbReference>
<accession>A0ABY2G6V3</accession>
<protein>
    <submittedName>
        <fullName evidence="1">Uncharacterized protein</fullName>
    </submittedName>
</protein>
<name>A0ABY2G6V3_9FLAO</name>
<proteinExistence type="predicted"/>
<keyword evidence="2" id="KW-1185">Reference proteome</keyword>
<evidence type="ECO:0000313" key="2">
    <source>
        <dbReference type="Proteomes" id="UP000294930"/>
    </source>
</evidence>
<sequence length="167" mass="19275">MFSKCQLIKIPQFSGPKGSVYTILIDDEEITAFKNFVMMNNSFKSEIKDIVGRLKTMGFKTGMREDFFKLYEGNPGDGVCALFDKEDSNLRLYCVRYGSQIVILGGGGHKPKSIRTFQEDENLEKQNFILRDLSKLITEKMQDKEIWFSEDGLDFEGDLTIENYNYE</sequence>
<comment type="caution">
    <text evidence="1">The sequence shown here is derived from an EMBL/GenBank/DDBJ whole genome shotgun (WGS) entry which is preliminary data.</text>
</comment>
<dbReference type="EMBL" id="SOQZ01000002">
    <property type="protein sequence ID" value="TDY12244.1"/>
    <property type="molecule type" value="Genomic_DNA"/>
</dbReference>
<evidence type="ECO:0000313" key="1">
    <source>
        <dbReference type="EMBL" id="TDY12244.1"/>
    </source>
</evidence>
<gene>
    <name evidence="1" type="ORF">A8975_1007</name>
</gene>